<gene>
    <name evidence="3" type="ORF">SCF082_LOCUS16288</name>
</gene>
<feature type="compositionally biased region" description="Basic and acidic residues" evidence="1">
    <location>
        <begin position="21"/>
        <end position="37"/>
    </location>
</feature>
<feature type="compositionally biased region" description="Basic and acidic residues" evidence="1">
    <location>
        <begin position="228"/>
        <end position="250"/>
    </location>
</feature>
<dbReference type="Pfam" id="PF02181">
    <property type="entry name" value="FH2"/>
    <property type="match status" value="1"/>
</dbReference>
<feature type="region of interest" description="Disordered" evidence="1">
    <location>
        <begin position="949"/>
        <end position="988"/>
    </location>
</feature>
<dbReference type="EMBL" id="CAXAMM010010558">
    <property type="protein sequence ID" value="CAK9023628.1"/>
    <property type="molecule type" value="Genomic_DNA"/>
</dbReference>
<proteinExistence type="predicted"/>
<protein>
    <submittedName>
        <fullName evidence="3">Formin-2</fullName>
    </submittedName>
</protein>
<accession>A0ABP0KBM8</accession>
<feature type="compositionally biased region" description="Basic and acidic residues" evidence="1">
    <location>
        <begin position="345"/>
        <end position="361"/>
    </location>
</feature>
<feature type="compositionally biased region" description="Acidic residues" evidence="1">
    <location>
        <begin position="1"/>
        <end position="15"/>
    </location>
</feature>
<dbReference type="InterPro" id="IPR042201">
    <property type="entry name" value="FH2_Formin_sf"/>
</dbReference>
<evidence type="ECO:0000313" key="4">
    <source>
        <dbReference type="Proteomes" id="UP001642464"/>
    </source>
</evidence>
<dbReference type="InterPro" id="IPR051425">
    <property type="entry name" value="Formin_Homology"/>
</dbReference>
<feature type="compositionally biased region" description="Basic and acidic residues" evidence="1">
    <location>
        <begin position="55"/>
        <end position="64"/>
    </location>
</feature>
<feature type="compositionally biased region" description="Low complexity" evidence="1">
    <location>
        <begin position="513"/>
        <end position="526"/>
    </location>
</feature>
<feature type="compositionally biased region" description="Basic and acidic residues" evidence="1">
    <location>
        <begin position="497"/>
        <end position="507"/>
    </location>
</feature>
<feature type="compositionally biased region" description="Basic and acidic residues" evidence="1">
    <location>
        <begin position="175"/>
        <end position="187"/>
    </location>
</feature>
<feature type="compositionally biased region" description="Basic and acidic residues" evidence="1">
    <location>
        <begin position="71"/>
        <end position="83"/>
    </location>
</feature>
<dbReference type="PROSITE" id="PS51444">
    <property type="entry name" value="FH2"/>
    <property type="match status" value="1"/>
</dbReference>
<dbReference type="Gene3D" id="1.20.58.2220">
    <property type="entry name" value="Formin, FH2 domain"/>
    <property type="match status" value="1"/>
</dbReference>
<feature type="compositionally biased region" description="Acidic residues" evidence="1">
    <location>
        <begin position="104"/>
        <end position="119"/>
    </location>
</feature>
<feature type="compositionally biased region" description="Polar residues" evidence="1">
    <location>
        <begin position="367"/>
        <end position="387"/>
    </location>
</feature>
<keyword evidence="4" id="KW-1185">Reference proteome</keyword>
<name>A0ABP0KBM8_9DINO</name>
<feature type="compositionally biased region" description="Basic and acidic residues" evidence="1">
    <location>
        <begin position="125"/>
        <end position="147"/>
    </location>
</feature>
<evidence type="ECO:0000313" key="3">
    <source>
        <dbReference type="EMBL" id="CAK9023628.1"/>
    </source>
</evidence>
<evidence type="ECO:0000256" key="1">
    <source>
        <dbReference type="SAM" id="MobiDB-lite"/>
    </source>
</evidence>
<dbReference type="InterPro" id="IPR015425">
    <property type="entry name" value="FH2_Formin"/>
</dbReference>
<feature type="region of interest" description="Disordered" evidence="1">
    <location>
        <begin position="1"/>
        <end position="273"/>
    </location>
</feature>
<feature type="compositionally biased region" description="Basic and acidic residues" evidence="1">
    <location>
        <begin position="528"/>
        <end position="553"/>
    </location>
</feature>
<feature type="region of interest" description="Disordered" evidence="1">
    <location>
        <begin position="329"/>
        <end position="395"/>
    </location>
</feature>
<feature type="non-terminal residue" evidence="3">
    <location>
        <position position="1"/>
    </location>
</feature>
<dbReference type="SUPFAM" id="SSF101447">
    <property type="entry name" value="Formin homology 2 domain (FH2 domain)"/>
    <property type="match status" value="1"/>
</dbReference>
<dbReference type="PANTHER" id="PTHR45725">
    <property type="entry name" value="FORMIN HOMOLOGY 2 FAMILY MEMBER"/>
    <property type="match status" value="1"/>
</dbReference>
<dbReference type="PANTHER" id="PTHR45725:SF1">
    <property type="entry name" value="DISHEVELLED ASSOCIATED ACTIVATOR OF MORPHOGENESIS, ISOFORM D"/>
    <property type="match status" value="1"/>
</dbReference>
<evidence type="ECO:0000259" key="2">
    <source>
        <dbReference type="PROSITE" id="PS51444"/>
    </source>
</evidence>
<dbReference type="SMART" id="SM00498">
    <property type="entry name" value="FH2"/>
    <property type="match status" value="1"/>
</dbReference>
<reference evidence="3 4" key="1">
    <citation type="submission" date="2024-02" db="EMBL/GenBank/DDBJ databases">
        <authorList>
            <person name="Chen Y."/>
            <person name="Shah S."/>
            <person name="Dougan E. K."/>
            <person name="Thang M."/>
            <person name="Chan C."/>
        </authorList>
    </citation>
    <scope>NUCLEOTIDE SEQUENCE [LARGE SCALE GENOMIC DNA]</scope>
</reference>
<organism evidence="3 4">
    <name type="scientific">Durusdinium trenchii</name>
    <dbReference type="NCBI Taxonomy" id="1381693"/>
    <lineage>
        <taxon>Eukaryota</taxon>
        <taxon>Sar</taxon>
        <taxon>Alveolata</taxon>
        <taxon>Dinophyceae</taxon>
        <taxon>Suessiales</taxon>
        <taxon>Symbiodiniaceae</taxon>
        <taxon>Durusdinium</taxon>
    </lineage>
</organism>
<dbReference type="Proteomes" id="UP001642464">
    <property type="component" value="Unassembled WGS sequence"/>
</dbReference>
<feature type="domain" description="FH2" evidence="2">
    <location>
        <begin position="549"/>
        <end position="947"/>
    </location>
</feature>
<comment type="caution">
    <text evidence="3">The sequence shown here is derived from an EMBL/GenBank/DDBJ whole genome shotgun (WGS) entry which is preliminary data.</text>
</comment>
<feature type="region of interest" description="Disordered" evidence="1">
    <location>
        <begin position="407"/>
        <end position="554"/>
    </location>
</feature>
<sequence length="988" mass="109057">VDDPVEHDDIEEVVEPADPNPDWKDQVTDGHHKETAEVAKANCEPIATPFPPAESVEKAPDHKLASKPAKTRLEPKEAPKEQPPEFARSLPGSHSRHIESQESVVDDPVEHDDIEEVVEPADPNPESKDQVTDGHHKETAEVAKANREPIATPFPPAESVEKAPDHILASKPAKTRLEPRETPKEQPPELAGSSLGDSRRTQFEESAVDDPMENGGLEEVVEPADPNRVPKDQVTDGHHKETAEVAKANREPIATPFPPAESVEKALPTSPASGSISFRAEAQAFFGTAAEVHEGEVSALMRPLPSSTTFLPANALGKEEDGDIFFTPRKVPNRRISRSVIGSAEEWHSCDSSESMEADREKRRKNSTVSSDQATPQNRSRSKTQSPTPSPWAIRTVAVDLPEVVCDGVTSPGRAMQPRHSSCPPENGAATRGPFHLPGPIPTRPDRGRAGQPAERPADLTSPGLRPPGPSSPSTASPTSPTSPAPSPKTSSSKPTDSPKPEPDLSKQPDSPKPSSSPKGKGAPPKGKGKDGKGKDAGKGKGKAKAEPRKPDIKPGVQVKRLFWNSFRVDSGRNTVWNEIDLEGAPIDLKQLQQLEELFCDEPGKRFASPSPEDRDRVKKIQVLDTQRRRQVCVMLARLPNSLEVARALQSMDFTALDSEQVELLLINLPSDEEIKLLQRAKSEHTIDELHVWDQAEEFLLTFIEVPQFELRLRAWHFQNAFEERFQTLASALRCVSEGCQCVLTSTCIRHLLGIVLHVGNYLNGGTPRGRADGFALDTLLLMRTVKMSQENKAGTLVDYIVAQMERGHSGDLQKVFAPGGEFELLKAAARHKAQDLADELRAFRATADQVHQKLFGDESLISCRELLESRRENLAGLEDELKLMESNYEEIVVWFSMEDKGIRKPTDEFFGIWAKFLADVQMARKAFEEQALKEKRKNSMTRRFSVKLERSRRSLTPRRSEVLPSPSRQCSEDAMTEAMTEDGREEQ</sequence>